<organism evidence="5 6">
    <name type="scientific">Armillaria tabescens</name>
    <name type="common">Ringless honey mushroom</name>
    <name type="synonym">Agaricus tabescens</name>
    <dbReference type="NCBI Taxonomy" id="1929756"/>
    <lineage>
        <taxon>Eukaryota</taxon>
        <taxon>Fungi</taxon>
        <taxon>Dikarya</taxon>
        <taxon>Basidiomycota</taxon>
        <taxon>Agaricomycotina</taxon>
        <taxon>Agaricomycetes</taxon>
        <taxon>Agaricomycetidae</taxon>
        <taxon>Agaricales</taxon>
        <taxon>Marasmiineae</taxon>
        <taxon>Physalacriaceae</taxon>
        <taxon>Desarmillaria</taxon>
    </lineage>
</organism>
<keyword evidence="6" id="KW-1185">Reference proteome</keyword>
<evidence type="ECO:0000256" key="2">
    <source>
        <dbReference type="RuleBase" id="RU003616"/>
    </source>
</evidence>
<dbReference type="Proteomes" id="UP001175211">
    <property type="component" value="Unassembled WGS sequence"/>
</dbReference>
<name>A0AA39T7Q8_ARMTA</name>
<feature type="compositionally biased region" description="Basic and acidic residues" evidence="3">
    <location>
        <begin position="30"/>
        <end position="43"/>
    </location>
</feature>
<dbReference type="AlphaFoldDB" id="A0AA39T7Q8"/>
<evidence type="ECO:0000256" key="1">
    <source>
        <dbReference type="PROSITE-ProRule" id="PRU00285"/>
    </source>
</evidence>
<evidence type="ECO:0000256" key="3">
    <source>
        <dbReference type="SAM" id="MobiDB-lite"/>
    </source>
</evidence>
<dbReference type="InterPro" id="IPR008978">
    <property type="entry name" value="HSP20-like_chaperone"/>
</dbReference>
<comment type="caution">
    <text evidence="5">The sequence shown here is derived from an EMBL/GenBank/DDBJ whole genome shotgun (WGS) entry which is preliminary data.</text>
</comment>
<feature type="non-terminal residue" evidence="5">
    <location>
        <position position="51"/>
    </location>
</feature>
<feature type="region of interest" description="Disordered" evidence="3">
    <location>
        <begin position="20"/>
        <end position="51"/>
    </location>
</feature>
<evidence type="ECO:0000313" key="6">
    <source>
        <dbReference type="Proteomes" id="UP001175211"/>
    </source>
</evidence>
<evidence type="ECO:0000259" key="4">
    <source>
        <dbReference type="PROSITE" id="PS01031"/>
    </source>
</evidence>
<proteinExistence type="inferred from homology"/>
<evidence type="ECO:0000313" key="5">
    <source>
        <dbReference type="EMBL" id="KAK0470246.1"/>
    </source>
</evidence>
<dbReference type="GeneID" id="85350032"/>
<feature type="domain" description="SHSP" evidence="4">
    <location>
        <begin position="1"/>
        <end position="51"/>
    </location>
</feature>
<dbReference type="RefSeq" id="XP_060340039.1">
    <property type="nucleotide sequence ID" value="XM_060466484.1"/>
</dbReference>
<dbReference type="InterPro" id="IPR002068">
    <property type="entry name" value="A-crystallin/Hsp20_dom"/>
</dbReference>
<feature type="non-terminal residue" evidence="5">
    <location>
        <position position="1"/>
    </location>
</feature>
<sequence>FNFPGLSENDVSIDVHNGRLTVSAGSNTSGEHKRDSAIRERRYGCQTFQLP</sequence>
<comment type="similarity">
    <text evidence="1 2">Belongs to the small heat shock protein (HSP20) family.</text>
</comment>
<dbReference type="EMBL" id="JAUEPS010000001">
    <property type="protein sequence ID" value="KAK0470246.1"/>
    <property type="molecule type" value="Genomic_DNA"/>
</dbReference>
<accession>A0AA39T7Q8</accession>
<dbReference type="SUPFAM" id="SSF49764">
    <property type="entry name" value="HSP20-like chaperones"/>
    <property type="match status" value="1"/>
</dbReference>
<dbReference type="Gene3D" id="2.60.40.790">
    <property type="match status" value="1"/>
</dbReference>
<reference evidence="5" key="1">
    <citation type="submission" date="2023-06" db="EMBL/GenBank/DDBJ databases">
        <authorList>
            <consortium name="Lawrence Berkeley National Laboratory"/>
            <person name="Ahrendt S."/>
            <person name="Sahu N."/>
            <person name="Indic B."/>
            <person name="Wong-Bajracharya J."/>
            <person name="Merenyi Z."/>
            <person name="Ke H.-M."/>
            <person name="Monk M."/>
            <person name="Kocsube S."/>
            <person name="Drula E."/>
            <person name="Lipzen A."/>
            <person name="Balint B."/>
            <person name="Henrissat B."/>
            <person name="Andreopoulos B."/>
            <person name="Martin F.M."/>
            <person name="Harder C.B."/>
            <person name="Rigling D."/>
            <person name="Ford K.L."/>
            <person name="Foster G.D."/>
            <person name="Pangilinan J."/>
            <person name="Papanicolaou A."/>
            <person name="Barry K."/>
            <person name="LaButti K."/>
            <person name="Viragh M."/>
            <person name="Koriabine M."/>
            <person name="Yan M."/>
            <person name="Riley R."/>
            <person name="Champramary S."/>
            <person name="Plett K.L."/>
            <person name="Tsai I.J."/>
            <person name="Slot J."/>
            <person name="Sipos G."/>
            <person name="Plett J."/>
            <person name="Nagy L.G."/>
            <person name="Grigoriev I.V."/>
        </authorList>
    </citation>
    <scope>NUCLEOTIDE SEQUENCE</scope>
    <source>
        <strain evidence="5">CCBAS 213</strain>
    </source>
</reference>
<gene>
    <name evidence="5" type="ORF">EV420DRAFT_1223501</name>
</gene>
<protein>
    <recommendedName>
        <fullName evidence="4">SHSP domain-containing protein</fullName>
    </recommendedName>
</protein>
<dbReference type="Pfam" id="PF00011">
    <property type="entry name" value="HSP20"/>
    <property type="match status" value="1"/>
</dbReference>
<dbReference type="CDD" id="cd06464">
    <property type="entry name" value="ACD_sHsps-like"/>
    <property type="match status" value="1"/>
</dbReference>
<dbReference type="PROSITE" id="PS01031">
    <property type="entry name" value="SHSP"/>
    <property type="match status" value="1"/>
</dbReference>